<gene>
    <name evidence="2" type="ORF">OJAV_G00129370</name>
</gene>
<feature type="region of interest" description="Disordered" evidence="1">
    <location>
        <begin position="1"/>
        <end position="26"/>
    </location>
</feature>
<accession>A0A437CPQ2</accession>
<organism evidence="2 3">
    <name type="scientific">Oryzias javanicus</name>
    <name type="common">Javanese ricefish</name>
    <name type="synonym">Aplocheilus javanicus</name>
    <dbReference type="NCBI Taxonomy" id="123683"/>
    <lineage>
        <taxon>Eukaryota</taxon>
        <taxon>Metazoa</taxon>
        <taxon>Chordata</taxon>
        <taxon>Craniata</taxon>
        <taxon>Vertebrata</taxon>
        <taxon>Euteleostomi</taxon>
        <taxon>Actinopterygii</taxon>
        <taxon>Neopterygii</taxon>
        <taxon>Teleostei</taxon>
        <taxon>Neoteleostei</taxon>
        <taxon>Acanthomorphata</taxon>
        <taxon>Ovalentaria</taxon>
        <taxon>Atherinomorphae</taxon>
        <taxon>Beloniformes</taxon>
        <taxon>Adrianichthyidae</taxon>
        <taxon>Oryziinae</taxon>
        <taxon>Oryzias</taxon>
    </lineage>
</organism>
<reference evidence="2 3" key="2">
    <citation type="submission" date="2019-01" db="EMBL/GenBank/DDBJ databases">
        <title>A chromosome length genome reference of the Java medaka (oryzias javanicus).</title>
        <authorList>
            <person name="Herpin A."/>
            <person name="Takehana Y."/>
            <person name="Naruse K."/>
            <person name="Ansai S."/>
            <person name="Kawaguchi M."/>
        </authorList>
    </citation>
    <scope>NUCLEOTIDE SEQUENCE [LARGE SCALE GENOMIC DNA]</scope>
    <source>
        <strain evidence="2">RS831</strain>
        <tissue evidence="2">Whole body</tissue>
    </source>
</reference>
<evidence type="ECO:0000256" key="1">
    <source>
        <dbReference type="SAM" id="MobiDB-lite"/>
    </source>
</evidence>
<keyword evidence="3" id="KW-1185">Reference proteome</keyword>
<dbReference type="AlphaFoldDB" id="A0A437CPQ2"/>
<feature type="compositionally biased region" description="Basic and acidic residues" evidence="1">
    <location>
        <begin position="15"/>
        <end position="26"/>
    </location>
</feature>
<dbReference type="EMBL" id="CM012449">
    <property type="protein sequence ID" value="RVE64781.1"/>
    <property type="molecule type" value="Genomic_DNA"/>
</dbReference>
<name>A0A437CPQ2_ORYJA</name>
<reference evidence="2 3" key="1">
    <citation type="submission" date="2018-11" db="EMBL/GenBank/DDBJ databases">
        <authorList>
            <person name="Lopez-Roques C."/>
            <person name="Donnadieu C."/>
            <person name="Bouchez O."/>
            <person name="Klopp C."/>
            <person name="Cabau C."/>
            <person name="Zahm M."/>
        </authorList>
    </citation>
    <scope>NUCLEOTIDE SEQUENCE [LARGE SCALE GENOMIC DNA]</scope>
    <source>
        <strain evidence="2">RS831</strain>
        <tissue evidence="2">Whole body</tissue>
    </source>
</reference>
<sequence>MKDKLPELDEEEELSREVGETETGDHVRANDIALVRPHSRIVTGYFKDPDLLCFQSNRRPKPSAPVTCWNQSLILLKRISSIT</sequence>
<protein>
    <submittedName>
        <fullName evidence="2">Uncharacterized protein</fullName>
    </submittedName>
</protein>
<evidence type="ECO:0000313" key="2">
    <source>
        <dbReference type="EMBL" id="RVE64781.1"/>
    </source>
</evidence>
<dbReference type="Proteomes" id="UP000283210">
    <property type="component" value="Chromosome 13"/>
</dbReference>
<proteinExistence type="predicted"/>
<evidence type="ECO:0000313" key="3">
    <source>
        <dbReference type="Proteomes" id="UP000283210"/>
    </source>
</evidence>